<protein>
    <submittedName>
        <fullName evidence="2">Uncharacterized protein</fullName>
    </submittedName>
</protein>
<dbReference type="EMBL" id="BGZK01001607">
    <property type="protein sequence ID" value="GBP83152.1"/>
    <property type="molecule type" value="Genomic_DNA"/>
</dbReference>
<sequence>MILSQIAVTIDENQFEEQTKDSKNADEAAAMRTAAPISDVDLTDAWTSRQILTQRDWTRDRKKSPHPEAGRARFPRVPRRGADKRNLLPRLTKVLSSIVWVPCQSGGAAPQATLQTLTVSSRL</sequence>
<evidence type="ECO:0000313" key="2">
    <source>
        <dbReference type="EMBL" id="GBP83152.1"/>
    </source>
</evidence>
<organism evidence="2 3">
    <name type="scientific">Eumeta variegata</name>
    <name type="common">Bagworm moth</name>
    <name type="synonym">Eumeta japonica</name>
    <dbReference type="NCBI Taxonomy" id="151549"/>
    <lineage>
        <taxon>Eukaryota</taxon>
        <taxon>Metazoa</taxon>
        <taxon>Ecdysozoa</taxon>
        <taxon>Arthropoda</taxon>
        <taxon>Hexapoda</taxon>
        <taxon>Insecta</taxon>
        <taxon>Pterygota</taxon>
        <taxon>Neoptera</taxon>
        <taxon>Endopterygota</taxon>
        <taxon>Lepidoptera</taxon>
        <taxon>Glossata</taxon>
        <taxon>Ditrysia</taxon>
        <taxon>Tineoidea</taxon>
        <taxon>Psychidae</taxon>
        <taxon>Oiketicinae</taxon>
        <taxon>Eumeta</taxon>
    </lineage>
</organism>
<name>A0A4C1Z756_EUMVA</name>
<keyword evidence="3" id="KW-1185">Reference proteome</keyword>
<gene>
    <name evidence="2" type="ORF">EVAR_66910_1</name>
</gene>
<feature type="region of interest" description="Disordered" evidence="1">
    <location>
        <begin position="55"/>
        <end position="85"/>
    </location>
</feature>
<evidence type="ECO:0000256" key="1">
    <source>
        <dbReference type="SAM" id="MobiDB-lite"/>
    </source>
</evidence>
<dbReference type="Proteomes" id="UP000299102">
    <property type="component" value="Unassembled WGS sequence"/>
</dbReference>
<reference evidence="2 3" key="1">
    <citation type="journal article" date="2019" name="Commun. Biol.">
        <title>The bagworm genome reveals a unique fibroin gene that provides high tensile strength.</title>
        <authorList>
            <person name="Kono N."/>
            <person name="Nakamura H."/>
            <person name="Ohtoshi R."/>
            <person name="Tomita M."/>
            <person name="Numata K."/>
            <person name="Arakawa K."/>
        </authorList>
    </citation>
    <scope>NUCLEOTIDE SEQUENCE [LARGE SCALE GENOMIC DNA]</scope>
</reference>
<proteinExistence type="predicted"/>
<comment type="caution">
    <text evidence="2">The sequence shown here is derived from an EMBL/GenBank/DDBJ whole genome shotgun (WGS) entry which is preliminary data.</text>
</comment>
<dbReference type="AlphaFoldDB" id="A0A4C1Z756"/>
<evidence type="ECO:0000313" key="3">
    <source>
        <dbReference type="Proteomes" id="UP000299102"/>
    </source>
</evidence>
<accession>A0A4C1Z756</accession>